<organism evidence="5 6">
    <name type="scientific">Adiantum capillus-veneris</name>
    <name type="common">Maidenhair fern</name>
    <dbReference type="NCBI Taxonomy" id="13818"/>
    <lineage>
        <taxon>Eukaryota</taxon>
        <taxon>Viridiplantae</taxon>
        <taxon>Streptophyta</taxon>
        <taxon>Embryophyta</taxon>
        <taxon>Tracheophyta</taxon>
        <taxon>Polypodiopsida</taxon>
        <taxon>Polypodiidae</taxon>
        <taxon>Polypodiales</taxon>
        <taxon>Pteridineae</taxon>
        <taxon>Pteridaceae</taxon>
        <taxon>Vittarioideae</taxon>
        <taxon>Adiantum</taxon>
    </lineage>
</organism>
<dbReference type="Gene3D" id="3.30.160.20">
    <property type="match status" value="1"/>
</dbReference>
<dbReference type="GO" id="GO:0005840">
    <property type="term" value="C:ribosome"/>
    <property type="evidence" value="ECO:0007669"/>
    <property type="project" value="UniProtKB-KW"/>
</dbReference>
<dbReference type="OrthoDB" id="10253125at2759"/>
<dbReference type="GO" id="GO:0003735">
    <property type="term" value="F:structural constituent of ribosome"/>
    <property type="evidence" value="ECO:0007669"/>
    <property type="project" value="UniProtKB-UniRule"/>
</dbReference>
<comment type="caution">
    <text evidence="5">The sequence shown here is derived from an EMBL/GenBank/DDBJ whole genome shotgun (WGS) entry which is preliminary data.</text>
</comment>
<dbReference type="SUPFAM" id="SSF54768">
    <property type="entry name" value="dsRNA-binding domain-like"/>
    <property type="match status" value="1"/>
</dbReference>
<dbReference type="AlphaFoldDB" id="A0A9D4U7N9"/>
<evidence type="ECO:0000256" key="2">
    <source>
        <dbReference type="RuleBase" id="RU003823"/>
    </source>
</evidence>
<feature type="region of interest" description="Disordered" evidence="3">
    <location>
        <begin position="1"/>
        <end position="44"/>
    </location>
</feature>
<dbReference type="Pfam" id="PF03719">
    <property type="entry name" value="Ribosomal_S5_C"/>
    <property type="match status" value="1"/>
</dbReference>
<dbReference type="Proteomes" id="UP000886520">
    <property type="component" value="Chromosome 22"/>
</dbReference>
<keyword evidence="1 2" id="KW-0689">Ribosomal protein</keyword>
<dbReference type="InterPro" id="IPR020568">
    <property type="entry name" value="Ribosomal_Su5_D2-typ_SF"/>
</dbReference>
<dbReference type="EMBL" id="JABFUD020000022">
    <property type="protein sequence ID" value="KAI5062069.1"/>
    <property type="molecule type" value="Genomic_DNA"/>
</dbReference>
<dbReference type="InterPro" id="IPR013810">
    <property type="entry name" value="Ribosomal_uS5_N"/>
</dbReference>
<dbReference type="GO" id="GO:0006412">
    <property type="term" value="P:translation"/>
    <property type="evidence" value="ECO:0007669"/>
    <property type="project" value="InterPro"/>
</dbReference>
<keyword evidence="6" id="KW-1185">Reference proteome</keyword>
<accession>A0A9D4U7N9</accession>
<dbReference type="GO" id="GO:1990904">
    <property type="term" value="C:ribonucleoprotein complex"/>
    <property type="evidence" value="ECO:0007669"/>
    <property type="project" value="UniProtKB-UniRule"/>
</dbReference>
<evidence type="ECO:0000256" key="3">
    <source>
        <dbReference type="SAM" id="MobiDB-lite"/>
    </source>
</evidence>
<proteinExistence type="inferred from homology"/>
<dbReference type="InterPro" id="IPR005324">
    <property type="entry name" value="Ribosomal_uS5_C"/>
</dbReference>
<feature type="domain" description="S5 DRBM" evidence="4">
    <location>
        <begin position="63"/>
        <end position="99"/>
    </location>
</feature>
<dbReference type="InterPro" id="IPR014721">
    <property type="entry name" value="Ribsml_uS5_D2-typ_fold_subgr"/>
</dbReference>
<dbReference type="PROSITE" id="PS50881">
    <property type="entry name" value="S5_DSRBD"/>
    <property type="match status" value="1"/>
</dbReference>
<keyword evidence="1 2" id="KW-0687">Ribonucleoprotein</keyword>
<reference evidence="5" key="1">
    <citation type="submission" date="2021-01" db="EMBL/GenBank/DDBJ databases">
        <title>Adiantum capillus-veneris genome.</title>
        <authorList>
            <person name="Fang Y."/>
            <person name="Liao Q."/>
        </authorList>
    </citation>
    <scope>NUCLEOTIDE SEQUENCE</scope>
    <source>
        <strain evidence="5">H3</strain>
        <tissue evidence="5">Leaf</tissue>
    </source>
</reference>
<evidence type="ECO:0000313" key="6">
    <source>
        <dbReference type="Proteomes" id="UP000886520"/>
    </source>
</evidence>
<gene>
    <name evidence="5" type="ORF">GOP47_0022608</name>
</gene>
<name>A0A9D4U7N9_ADICA</name>
<sequence>MVDRGGFKRGFERGERGHGVRGRGNRRAQGVLTTTKKRNGCPSRSWDALLRTSRSKPRANTKIFRDNNGHVGLGVKCSKEVATTIHGAIILAKLSVIPVHRGYWGNKIGSRIVASRVPKKVLQFVGIEDVFVSSGGSTKTLGNFVKTTFDSLLKTYGFLTPNLWCETRFVKTPFEEFNDHLAKPTRLSIFDEY</sequence>
<feature type="compositionally biased region" description="Basic and acidic residues" evidence="3">
    <location>
        <begin position="1"/>
        <end position="18"/>
    </location>
</feature>
<comment type="similarity">
    <text evidence="2">Belongs to the universal ribosomal protein uS5 family.</text>
</comment>
<protein>
    <recommendedName>
        <fullName evidence="4">S5 DRBM domain-containing protein</fullName>
    </recommendedName>
</protein>
<evidence type="ECO:0000256" key="1">
    <source>
        <dbReference type="PROSITE-ProRule" id="PRU00268"/>
    </source>
</evidence>
<dbReference type="Pfam" id="PF00333">
    <property type="entry name" value="Ribosomal_S5"/>
    <property type="match status" value="1"/>
</dbReference>
<dbReference type="SUPFAM" id="SSF54211">
    <property type="entry name" value="Ribosomal protein S5 domain 2-like"/>
    <property type="match status" value="1"/>
</dbReference>
<evidence type="ECO:0000313" key="5">
    <source>
        <dbReference type="EMBL" id="KAI5062069.1"/>
    </source>
</evidence>
<dbReference type="Gene3D" id="3.30.230.10">
    <property type="match status" value="1"/>
</dbReference>
<dbReference type="GO" id="GO:0003723">
    <property type="term" value="F:RNA binding"/>
    <property type="evidence" value="ECO:0007669"/>
    <property type="project" value="InterPro"/>
</dbReference>
<evidence type="ECO:0000259" key="4">
    <source>
        <dbReference type="PROSITE" id="PS50881"/>
    </source>
</evidence>